<reference evidence="1" key="1">
    <citation type="submission" date="2023-07" db="EMBL/GenBank/DDBJ databases">
        <authorList>
            <consortium name="AG Swart"/>
            <person name="Singh M."/>
            <person name="Singh A."/>
            <person name="Seah K."/>
            <person name="Emmerich C."/>
        </authorList>
    </citation>
    <scope>NUCLEOTIDE SEQUENCE</scope>
    <source>
        <strain evidence="1">DP1</strain>
    </source>
</reference>
<sequence>MKNVVEVEEKVMKKEEDIRSGVYSAVYFGVKLLLDPGKLMGVWNVYCGIYYISHFLVKKLELIGLRFILFMSLIQEGRNNKFKCFLKSSFIEGIASFTVKFDNKQRASQGRNLRCIFNFLPKITDQLIINNCAISKNQFRKLLLVGRHIKVFKFNNCDMSFDEFFLSKSIHYSIKSINFTFTDDSQSKTPETRLKTLTNFLKAASKTDLSLSLEHLSTNNSTLTSQLQKSTTKTLFTSLTIFST</sequence>
<accession>A0AAD1XXM5</accession>
<evidence type="ECO:0000313" key="1">
    <source>
        <dbReference type="EMBL" id="CAI2380446.1"/>
    </source>
</evidence>
<organism evidence="1 2">
    <name type="scientific">Euplotes crassus</name>
    <dbReference type="NCBI Taxonomy" id="5936"/>
    <lineage>
        <taxon>Eukaryota</taxon>
        <taxon>Sar</taxon>
        <taxon>Alveolata</taxon>
        <taxon>Ciliophora</taxon>
        <taxon>Intramacronucleata</taxon>
        <taxon>Spirotrichea</taxon>
        <taxon>Hypotrichia</taxon>
        <taxon>Euplotida</taxon>
        <taxon>Euplotidae</taxon>
        <taxon>Moneuplotes</taxon>
    </lineage>
</organism>
<protein>
    <submittedName>
        <fullName evidence="1">Uncharacterized protein</fullName>
    </submittedName>
</protein>
<dbReference type="AlphaFoldDB" id="A0AAD1XXM5"/>
<evidence type="ECO:0000313" key="2">
    <source>
        <dbReference type="Proteomes" id="UP001295684"/>
    </source>
</evidence>
<gene>
    <name evidence="1" type="ORF">ECRASSUSDP1_LOCUS21880</name>
</gene>
<dbReference type="EMBL" id="CAMPGE010022403">
    <property type="protein sequence ID" value="CAI2380446.1"/>
    <property type="molecule type" value="Genomic_DNA"/>
</dbReference>
<proteinExistence type="predicted"/>
<keyword evidence="2" id="KW-1185">Reference proteome</keyword>
<comment type="caution">
    <text evidence="1">The sequence shown here is derived from an EMBL/GenBank/DDBJ whole genome shotgun (WGS) entry which is preliminary data.</text>
</comment>
<name>A0AAD1XXM5_EUPCR</name>
<dbReference type="Proteomes" id="UP001295684">
    <property type="component" value="Unassembled WGS sequence"/>
</dbReference>